<dbReference type="SUPFAM" id="SSF54060">
    <property type="entry name" value="His-Me finger endonucleases"/>
    <property type="match status" value="1"/>
</dbReference>
<keyword evidence="1" id="KW-0175">Coiled coil</keyword>
<feature type="compositionally biased region" description="Polar residues" evidence="2">
    <location>
        <begin position="445"/>
        <end position="455"/>
    </location>
</feature>
<feature type="compositionally biased region" description="Polar residues" evidence="2">
    <location>
        <begin position="881"/>
        <end position="892"/>
    </location>
</feature>
<protein>
    <recommendedName>
        <fullName evidence="3">Zinc-binding loop region of homing endonuclease domain-containing protein</fullName>
    </recommendedName>
</protein>
<comment type="caution">
    <text evidence="4">The sequence shown here is derived from an EMBL/GenBank/DDBJ whole genome shotgun (WGS) entry which is preliminary data.</text>
</comment>
<feature type="compositionally biased region" description="Basic and acidic residues" evidence="2">
    <location>
        <begin position="186"/>
        <end position="196"/>
    </location>
</feature>
<feature type="compositionally biased region" description="Low complexity" evidence="2">
    <location>
        <begin position="199"/>
        <end position="215"/>
    </location>
</feature>
<feature type="domain" description="Zinc-binding loop region of homing endonuclease" evidence="3">
    <location>
        <begin position="1157"/>
        <end position="1262"/>
    </location>
</feature>
<evidence type="ECO:0000313" key="4">
    <source>
        <dbReference type="EMBL" id="KAJ4387598.1"/>
    </source>
</evidence>
<feature type="compositionally biased region" description="Polar residues" evidence="2">
    <location>
        <begin position="231"/>
        <end position="262"/>
    </location>
</feature>
<feature type="compositionally biased region" description="Low complexity" evidence="2">
    <location>
        <begin position="339"/>
        <end position="358"/>
    </location>
</feature>
<feature type="compositionally biased region" description="Low complexity" evidence="2">
    <location>
        <begin position="118"/>
        <end position="140"/>
    </location>
</feature>
<sequence>MPVKYEIRTEVRPPVRDFNTGAMIDPGGAGRLFIILPDGSPMRLGKNRRIKAEEAARSHFQTPDIKSEDEVEDEDVGMILSATRQRTTHTAAGSSIRLVAGEYTGQPRDRILHREQAQSSQINDSHSDDSSSGDSDTSITSDEESLDDVPAEQKNGSVFDRSSVFRPSRSPSRPLSTSSKTRSRNKVKEGKNHDSDVQTTPTPSSKNNTTSSTTSVQKPPPPSLPFFIPIRSTNSQNGPHRQVESQASASMHVSQSVPSPATSRVGGWRPINKQKPKSKLTQAVDLTDFRGVPTAPAAMRPSSQCQMQQEASSRQYRAATAGPSTEPKSGPIHGPAVVSSQKSKGGSSSQPSSQNQDPPGDRSQHEAATCRQITPEVMLVSDPSLPGSRSPKGKGKAMASTADSQLERTPQNHCAQDEARSCKSKKKTKKGYKSPDKRKKDRWRSQISKTKNSPKASRHGPTRKARVERSIEGPATPGLLTPGPSSATRNTFELAGLSPARSESGMFVTSPLQPATPGPSTVSRAAIAANTPRMSPVLADLVTPDTTSLIRHQSRKRSRSVFESDDDAAINTAADRILKRFEVMITAGTDRLERQVVGQVANIRSELQAERKTFEQGLEKRLCEIRGGSQGERLRLEDALAKQEAHFVSLHSQIKEENQRLGKQINIQGDGIGHLKRKLSSQQEQSDHSKKRADRHEAHLTATKTHFKEQVERVEGKVDEQESRISSVEVKFPEEMNRVKNLVDDQGTYISTVRDQVQERSDKMEKAIDGQGARLGVLNAQLDGQRAKNRVFTTQFEGQQQKLVAVESEVGHHKQSLIAFGNRINENKQGVDSVRARMADQARKFNELKQMVEKMERQAQISQEITDTRLNRLESSDSHNGRASNSQASGPNKAQVREVRPREYLDLGARGRPIKPGIPDTLIRSDYGKPNPRVLPNLIRRDPAYSGSQVLGTTQPAAQHASSSGRCNEGALHLNRSNLVPQAQQQTTHKSSIVGLITPRSSQSSSQPASSYQIRGVEPGPVELQPASSSPSELRSSPSQPQPSQRRSQYSRVQARHEPEPSPTPTPPTTSLQSNRNTGINGRSQQDMKELVLRYPLSGLTFSINYEKDIDGDQTSEATAFLLNVPLQVIFNRFQTYMNRPAFAFNLRDADAHAKGCWMVRAERQQDSQFKLYYNERNYAFTLTRLAVRMWHNEESVLRLLLSKNHKAVHLCHNKLCFNPEHIVVESQKEHTDRLSCVKDGRCRGHPIWSKYGQIDARRRCIFS</sequence>
<dbReference type="InterPro" id="IPR044925">
    <property type="entry name" value="His-Me_finger_sf"/>
</dbReference>
<name>A0A9W8YMH2_9PEZI</name>
<dbReference type="OrthoDB" id="5238096at2759"/>
<feature type="region of interest" description="Disordered" evidence="2">
    <location>
        <begin position="874"/>
        <end position="969"/>
    </location>
</feature>
<feature type="compositionally biased region" description="Polar residues" evidence="2">
    <location>
        <begin position="1072"/>
        <end position="1085"/>
    </location>
</feature>
<dbReference type="Gene3D" id="3.90.75.10">
    <property type="entry name" value="Homing Intron 3 (I-ppo) Encoded Endonuclease, Chain A"/>
    <property type="match status" value="1"/>
</dbReference>
<feature type="compositionally biased region" description="Low complexity" evidence="2">
    <location>
        <begin position="157"/>
        <end position="180"/>
    </location>
</feature>
<dbReference type="EMBL" id="JAPEVB010000005">
    <property type="protein sequence ID" value="KAJ4387598.1"/>
    <property type="molecule type" value="Genomic_DNA"/>
</dbReference>
<feature type="coiled-coil region" evidence="1">
    <location>
        <begin position="704"/>
        <end position="731"/>
    </location>
</feature>
<dbReference type="AlphaFoldDB" id="A0A9W8YMH2"/>
<feature type="compositionally biased region" description="Polar residues" evidence="2">
    <location>
        <begin position="301"/>
        <end position="315"/>
    </location>
</feature>
<feature type="region of interest" description="Disordered" evidence="2">
    <location>
        <begin position="1019"/>
        <end position="1086"/>
    </location>
</feature>
<evidence type="ECO:0000259" key="3">
    <source>
        <dbReference type="Pfam" id="PF05551"/>
    </source>
</evidence>
<keyword evidence="5" id="KW-1185">Reference proteome</keyword>
<feature type="region of interest" description="Disordered" evidence="2">
    <location>
        <begin position="677"/>
        <end position="696"/>
    </location>
</feature>
<feature type="compositionally biased region" description="Low complexity" evidence="2">
    <location>
        <begin position="473"/>
        <end position="484"/>
    </location>
</feature>
<feature type="compositionally biased region" description="Polar residues" evidence="2">
    <location>
        <begin position="946"/>
        <end position="966"/>
    </location>
</feature>
<evidence type="ECO:0000256" key="2">
    <source>
        <dbReference type="SAM" id="MobiDB-lite"/>
    </source>
</evidence>
<dbReference type="GO" id="GO:0004519">
    <property type="term" value="F:endonuclease activity"/>
    <property type="evidence" value="ECO:0007669"/>
    <property type="project" value="InterPro"/>
</dbReference>
<feature type="compositionally biased region" description="Polar residues" evidence="2">
    <location>
        <begin position="401"/>
        <end position="414"/>
    </location>
</feature>
<gene>
    <name evidence="4" type="ORF">N0V93_008194</name>
</gene>
<reference evidence="4" key="1">
    <citation type="submission" date="2022-10" db="EMBL/GenBank/DDBJ databases">
        <title>Tapping the CABI collections for fungal endophytes: first genome assemblies for Collariella, Neodidymelliopsis, Ascochyta clinopodiicola, Didymella pomorum, Didymosphaeria variabile, Neocosmospora piperis and Neocucurbitaria cava.</title>
        <authorList>
            <person name="Hill R."/>
        </authorList>
    </citation>
    <scope>NUCLEOTIDE SEQUENCE</scope>
    <source>
        <strain evidence="4">IMI 355082</strain>
    </source>
</reference>
<dbReference type="InterPro" id="IPR044930">
    <property type="entry name" value="Homing_endonuclease_His-Me"/>
</dbReference>
<dbReference type="Proteomes" id="UP001140453">
    <property type="component" value="Unassembled WGS sequence"/>
</dbReference>
<feature type="region of interest" description="Disordered" evidence="2">
    <location>
        <begin position="53"/>
        <end position="73"/>
    </location>
</feature>
<dbReference type="InterPro" id="IPR008704">
    <property type="entry name" value="Endonuclease_Zinc-binding_loop"/>
</dbReference>
<proteinExistence type="predicted"/>
<feature type="region of interest" description="Disordered" evidence="2">
    <location>
        <begin position="115"/>
        <end position="490"/>
    </location>
</feature>
<evidence type="ECO:0000256" key="1">
    <source>
        <dbReference type="SAM" id="Coils"/>
    </source>
</evidence>
<organism evidence="4 5">
    <name type="scientific">Gnomoniopsis smithogilvyi</name>
    <dbReference type="NCBI Taxonomy" id="1191159"/>
    <lineage>
        <taxon>Eukaryota</taxon>
        <taxon>Fungi</taxon>
        <taxon>Dikarya</taxon>
        <taxon>Ascomycota</taxon>
        <taxon>Pezizomycotina</taxon>
        <taxon>Sordariomycetes</taxon>
        <taxon>Sordariomycetidae</taxon>
        <taxon>Diaporthales</taxon>
        <taxon>Gnomoniaceae</taxon>
        <taxon>Gnomoniopsis</taxon>
    </lineage>
</organism>
<accession>A0A9W8YMH2</accession>
<feature type="compositionally biased region" description="Acidic residues" evidence="2">
    <location>
        <begin position="141"/>
        <end position="150"/>
    </location>
</feature>
<feature type="coiled-coil region" evidence="1">
    <location>
        <begin position="838"/>
        <end position="865"/>
    </location>
</feature>
<dbReference type="Pfam" id="PF05551">
    <property type="entry name" value="zf-His_Me_endon"/>
    <property type="match status" value="1"/>
</dbReference>
<feature type="compositionally biased region" description="Low complexity" evidence="2">
    <location>
        <begin position="1025"/>
        <end position="1052"/>
    </location>
</feature>
<feature type="compositionally biased region" description="Basic and acidic residues" evidence="2">
    <location>
        <begin position="895"/>
        <end position="905"/>
    </location>
</feature>
<evidence type="ECO:0000313" key="5">
    <source>
        <dbReference type="Proteomes" id="UP001140453"/>
    </source>
</evidence>
<feature type="compositionally biased region" description="Basic residues" evidence="2">
    <location>
        <begin position="422"/>
        <end position="442"/>
    </location>
</feature>